<evidence type="ECO:0000256" key="1">
    <source>
        <dbReference type="PIRSR" id="PIRSR602401-1"/>
    </source>
</evidence>
<dbReference type="InterPro" id="IPR036396">
    <property type="entry name" value="Cyt_P450_sf"/>
</dbReference>
<dbReference type="VEuPathDB" id="FungiDB:SeMB42_g01091"/>
<feature type="transmembrane region" description="Helical" evidence="2">
    <location>
        <begin position="6"/>
        <end position="24"/>
    </location>
</feature>
<reference evidence="5 6" key="1">
    <citation type="journal article" date="2019" name="Sci. Rep.">
        <title>Comparative genomics of chytrid fungi reveal insights into the obligate biotrophic and pathogenic lifestyle of Synchytrium endobioticum.</title>
        <authorList>
            <person name="van de Vossenberg B.T.L.H."/>
            <person name="Warris S."/>
            <person name="Nguyen H.D.T."/>
            <person name="van Gent-Pelzer M.P.E."/>
            <person name="Joly D.L."/>
            <person name="van de Geest H.C."/>
            <person name="Bonants P.J.M."/>
            <person name="Smith D.S."/>
            <person name="Levesque C.A."/>
            <person name="van der Lee T.A.J."/>
        </authorList>
    </citation>
    <scope>NUCLEOTIDE SEQUENCE [LARGE SCALE GENOMIC DNA]</scope>
    <source>
        <strain evidence="3 6">LEV6574</strain>
        <strain evidence="4 5">MB42</strain>
    </source>
</reference>
<dbReference type="Gene3D" id="1.10.630.10">
    <property type="entry name" value="Cytochrome P450"/>
    <property type="match status" value="1"/>
</dbReference>
<dbReference type="AlphaFoldDB" id="A0A507DJA3"/>
<dbReference type="STRING" id="286115.A0A507DJA3"/>
<feature type="binding site" description="axial binding residue" evidence="1">
    <location>
        <position position="457"/>
    </location>
    <ligand>
        <name>heme</name>
        <dbReference type="ChEBI" id="CHEBI:30413"/>
    </ligand>
    <ligandPart>
        <name>Fe</name>
        <dbReference type="ChEBI" id="CHEBI:18248"/>
    </ligandPart>
</feature>
<evidence type="ECO:0008006" key="7">
    <source>
        <dbReference type="Google" id="ProtNLM"/>
    </source>
</evidence>
<comment type="cofactor">
    <cofactor evidence="1">
        <name>heme</name>
        <dbReference type="ChEBI" id="CHEBI:30413"/>
    </cofactor>
</comment>
<keyword evidence="1" id="KW-0349">Heme</keyword>
<dbReference type="GO" id="GO:0006707">
    <property type="term" value="P:cholesterol catabolic process"/>
    <property type="evidence" value="ECO:0007669"/>
    <property type="project" value="InterPro"/>
</dbReference>
<dbReference type="InterPro" id="IPR001128">
    <property type="entry name" value="Cyt_P450"/>
</dbReference>
<dbReference type="GO" id="GO:0033781">
    <property type="term" value="F:cholesterol 24-hydroxylase activity"/>
    <property type="evidence" value="ECO:0007669"/>
    <property type="project" value="InterPro"/>
</dbReference>
<keyword evidence="1" id="KW-0408">Iron</keyword>
<evidence type="ECO:0000313" key="6">
    <source>
        <dbReference type="Proteomes" id="UP000320475"/>
    </source>
</evidence>
<keyword evidence="2" id="KW-0472">Membrane</keyword>
<evidence type="ECO:0000313" key="3">
    <source>
        <dbReference type="EMBL" id="TPX51501.1"/>
    </source>
</evidence>
<dbReference type="Proteomes" id="UP000317494">
    <property type="component" value="Unassembled WGS sequence"/>
</dbReference>
<evidence type="ECO:0000313" key="5">
    <source>
        <dbReference type="Proteomes" id="UP000317494"/>
    </source>
</evidence>
<dbReference type="Proteomes" id="UP000320475">
    <property type="component" value="Unassembled WGS sequence"/>
</dbReference>
<dbReference type="OrthoDB" id="1470350at2759"/>
<keyword evidence="5" id="KW-1185">Reference proteome</keyword>
<dbReference type="InterPro" id="IPR039983">
    <property type="entry name" value="CYP46A1"/>
</dbReference>
<dbReference type="PRINTS" id="PR00463">
    <property type="entry name" value="EP450I"/>
</dbReference>
<sequence length="520" mass="58476">MKQLSYHTAIALGGAAVLLLVYLARRRRNDEAIPSDRLFPYPLGNFPAILSYSSRQAMHEYFLHLGRKYGKIARFVLADREYVILNDAAEAKRILTSPEWDKSEYQLKQLSGLNEASLLALKGAEHRRHRKLLQPTLGPPHLRMAVDATVVAMQELLAQWPAVGSAEVGFLSNMTAVTMDVISAISFGQKIGMVTALKTGGEFPFLKDMLRANEIQNDRTSNPEFLWPILGLAAEQARSQITNLRAFLSKIIHEKRKALDLAGCNRSLRIDAGKVSADKKFELTSKWDVLDRLLMRSEESPREKLFTENELQDTVMMFFQGGTDTTALTLTNLILQLSQRPDVTLKLQEELDSMLGKDGLPTYENLFQFKYLDWVIKEIMRLDPVAIGVQSRSPLADTTLCGYPVTPKHNVTVNTIALHLSPDYWADPELFIPERWADGFVPIPGSYLPFGDGAANCLGQRLANIEARVVAIMLLQKYNFELVEGQSITKVTRLLTGYKNDVKVRVMLREIPAEHYVIAT</sequence>
<dbReference type="EMBL" id="QEAM01000004">
    <property type="protein sequence ID" value="TPX51501.1"/>
    <property type="molecule type" value="Genomic_DNA"/>
</dbReference>
<dbReference type="EMBL" id="QEAN01000025">
    <property type="protein sequence ID" value="TPX52961.1"/>
    <property type="molecule type" value="Genomic_DNA"/>
</dbReference>
<keyword evidence="2" id="KW-1133">Transmembrane helix</keyword>
<evidence type="ECO:0000313" key="4">
    <source>
        <dbReference type="EMBL" id="TPX52961.1"/>
    </source>
</evidence>
<comment type="caution">
    <text evidence="3">The sequence shown here is derived from an EMBL/GenBank/DDBJ whole genome shotgun (WGS) entry which is preliminary data.</text>
</comment>
<protein>
    <recommendedName>
        <fullName evidence="7">Cytochrome P450</fullName>
    </recommendedName>
</protein>
<gene>
    <name evidence="3" type="ORF">SeLEV6574_g00245</name>
    <name evidence="4" type="ORF">SeMB42_g01091</name>
</gene>
<dbReference type="PANTHER" id="PTHR24293:SF0">
    <property type="entry name" value="CYP46A1 PROTEIN-RELATED"/>
    <property type="match status" value="1"/>
</dbReference>
<dbReference type="InterPro" id="IPR002401">
    <property type="entry name" value="Cyt_P450_E_grp-I"/>
</dbReference>
<proteinExistence type="predicted"/>
<keyword evidence="2" id="KW-0812">Transmembrane</keyword>
<dbReference type="PANTHER" id="PTHR24293">
    <property type="entry name" value="CYTOCHROME P450 FAMILY 46 SUBFAMILY A"/>
    <property type="match status" value="1"/>
</dbReference>
<name>A0A507DJA3_9FUNG</name>
<dbReference type="PRINTS" id="PR00385">
    <property type="entry name" value="P450"/>
</dbReference>
<dbReference type="CDD" id="cd00302">
    <property type="entry name" value="cytochrome_P450"/>
    <property type="match status" value="1"/>
</dbReference>
<dbReference type="GO" id="GO:0005506">
    <property type="term" value="F:iron ion binding"/>
    <property type="evidence" value="ECO:0007669"/>
    <property type="project" value="InterPro"/>
</dbReference>
<organism evidence="3 6">
    <name type="scientific">Synchytrium endobioticum</name>
    <dbReference type="NCBI Taxonomy" id="286115"/>
    <lineage>
        <taxon>Eukaryota</taxon>
        <taxon>Fungi</taxon>
        <taxon>Fungi incertae sedis</taxon>
        <taxon>Chytridiomycota</taxon>
        <taxon>Chytridiomycota incertae sedis</taxon>
        <taxon>Chytridiomycetes</taxon>
        <taxon>Synchytriales</taxon>
        <taxon>Synchytriaceae</taxon>
        <taxon>Synchytrium</taxon>
    </lineage>
</organism>
<dbReference type="SUPFAM" id="SSF48264">
    <property type="entry name" value="Cytochrome P450"/>
    <property type="match status" value="1"/>
</dbReference>
<dbReference type="GO" id="GO:0020037">
    <property type="term" value="F:heme binding"/>
    <property type="evidence" value="ECO:0007669"/>
    <property type="project" value="InterPro"/>
</dbReference>
<dbReference type="Pfam" id="PF00067">
    <property type="entry name" value="p450"/>
    <property type="match status" value="1"/>
</dbReference>
<accession>A0A507DJA3</accession>
<keyword evidence="1" id="KW-0479">Metal-binding</keyword>
<evidence type="ECO:0000256" key="2">
    <source>
        <dbReference type="SAM" id="Phobius"/>
    </source>
</evidence>